<keyword evidence="2" id="KW-1185">Reference proteome</keyword>
<name>A0ACB0J128_TRIPR</name>
<dbReference type="Proteomes" id="UP001177021">
    <property type="component" value="Unassembled WGS sequence"/>
</dbReference>
<protein>
    <submittedName>
        <fullName evidence="1">Uncharacterized protein</fullName>
    </submittedName>
</protein>
<dbReference type="EMBL" id="CASHSV030000024">
    <property type="protein sequence ID" value="CAJ2638609.1"/>
    <property type="molecule type" value="Genomic_DNA"/>
</dbReference>
<accession>A0ACB0J128</accession>
<evidence type="ECO:0000313" key="1">
    <source>
        <dbReference type="EMBL" id="CAJ2638609.1"/>
    </source>
</evidence>
<sequence length="295" mass="33515">MTELTNKNPYPPPTALYSDLLHDPNLFTEKLQSFHDSFGTKLKIPTIGGKPLDLHHLFVEVTSRGGIEKVIIDRKWKEVVMSFKFRETITSASFMVRKYYLSLLYHFEQAYYLCKQVPPSTPDAMSENLANSSTTNREGAAINDSPVQVNPVQTLGSLVRGTVDGKFDGGYIVTVDLGSEQLKGVLYHVPSNASPSSYTEGTPISRKRKKSRLALSDPYRPKSNRNGYNFFFAENYARLKPSFYGQEGAINKKIGVMWRNLTDAERQVYQEKGKRDKERYRIEMLKYKSNGSTPQ</sequence>
<proteinExistence type="predicted"/>
<reference evidence="1" key="1">
    <citation type="submission" date="2023-10" db="EMBL/GenBank/DDBJ databases">
        <authorList>
            <person name="Rodriguez Cubillos JULIANA M."/>
            <person name="De Vega J."/>
        </authorList>
    </citation>
    <scope>NUCLEOTIDE SEQUENCE</scope>
</reference>
<organism evidence="1 2">
    <name type="scientific">Trifolium pratense</name>
    <name type="common">Red clover</name>
    <dbReference type="NCBI Taxonomy" id="57577"/>
    <lineage>
        <taxon>Eukaryota</taxon>
        <taxon>Viridiplantae</taxon>
        <taxon>Streptophyta</taxon>
        <taxon>Embryophyta</taxon>
        <taxon>Tracheophyta</taxon>
        <taxon>Spermatophyta</taxon>
        <taxon>Magnoliopsida</taxon>
        <taxon>eudicotyledons</taxon>
        <taxon>Gunneridae</taxon>
        <taxon>Pentapetalae</taxon>
        <taxon>rosids</taxon>
        <taxon>fabids</taxon>
        <taxon>Fabales</taxon>
        <taxon>Fabaceae</taxon>
        <taxon>Papilionoideae</taxon>
        <taxon>50 kb inversion clade</taxon>
        <taxon>NPAAA clade</taxon>
        <taxon>Hologalegina</taxon>
        <taxon>IRL clade</taxon>
        <taxon>Trifolieae</taxon>
        <taxon>Trifolium</taxon>
    </lineage>
</organism>
<gene>
    <name evidence="1" type="ORF">MILVUS5_LOCUS8791</name>
</gene>
<comment type="caution">
    <text evidence="1">The sequence shown here is derived from an EMBL/GenBank/DDBJ whole genome shotgun (WGS) entry which is preliminary data.</text>
</comment>
<evidence type="ECO:0000313" key="2">
    <source>
        <dbReference type="Proteomes" id="UP001177021"/>
    </source>
</evidence>